<protein>
    <submittedName>
        <fullName evidence="5">Helix-turn-helix domain-containing protein</fullName>
    </submittedName>
</protein>
<dbReference type="OrthoDB" id="3808065at2"/>
<keyword evidence="6" id="KW-1185">Reference proteome</keyword>
<accession>A0A1H5Z8B4</accession>
<dbReference type="PANTHER" id="PTHR43132:SF8">
    <property type="entry name" value="HTH-TYPE TRANSCRIPTIONAL REGULATOR KMTR"/>
    <property type="match status" value="1"/>
</dbReference>
<dbReference type="InterPro" id="IPR001845">
    <property type="entry name" value="HTH_ArsR_DNA-bd_dom"/>
</dbReference>
<keyword evidence="2" id="KW-0238">DNA-binding</keyword>
<evidence type="ECO:0000256" key="2">
    <source>
        <dbReference type="ARBA" id="ARBA00023125"/>
    </source>
</evidence>
<dbReference type="InterPro" id="IPR036388">
    <property type="entry name" value="WH-like_DNA-bd_sf"/>
</dbReference>
<keyword evidence="3" id="KW-0804">Transcription</keyword>
<evidence type="ECO:0000313" key="6">
    <source>
        <dbReference type="Proteomes" id="UP000236732"/>
    </source>
</evidence>
<dbReference type="RefSeq" id="WP_103955225.1">
    <property type="nucleotide sequence ID" value="NZ_FNVT01000002.1"/>
</dbReference>
<gene>
    <name evidence="5" type="ORF">SAMN05444920_102566</name>
</gene>
<dbReference type="InterPro" id="IPR036390">
    <property type="entry name" value="WH_DNA-bd_sf"/>
</dbReference>
<dbReference type="Proteomes" id="UP000236732">
    <property type="component" value="Unassembled WGS sequence"/>
</dbReference>
<dbReference type="SUPFAM" id="SSF46785">
    <property type="entry name" value="Winged helix' DNA-binding domain"/>
    <property type="match status" value="1"/>
</dbReference>
<dbReference type="EMBL" id="FNVT01000002">
    <property type="protein sequence ID" value="SEG31867.1"/>
    <property type="molecule type" value="Genomic_DNA"/>
</dbReference>
<dbReference type="PANTHER" id="PTHR43132">
    <property type="entry name" value="ARSENICAL RESISTANCE OPERON REPRESSOR ARSR-RELATED"/>
    <property type="match status" value="1"/>
</dbReference>
<evidence type="ECO:0000259" key="4">
    <source>
        <dbReference type="SMART" id="SM00418"/>
    </source>
</evidence>
<evidence type="ECO:0000313" key="5">
    <source>
        <dbReference type="EMBL" id="SEG31867.1"/>
    </source>
</evidence>
<proteinExistence type="predicted"/>
<evidence type="ECO:0000256" key="3">
    <source>
        <dbReference type="ARBA" id="ARBA00023163"/>
    </source>
</evidence>
<dbReference type="AlphaFoldDB" id="A0A1H5Z8B4"/>
<dbReference type="InterPro" id="IPR011991">
    <property type="entry name" value="ArsR-like_HTH"/>
</dbReference>
<dbReference type="InterPro" id="IPR051011">
    <property type="entry name" value="Metal_resp_trans_reg"/>
</dbReference>
<keyword evidence="1" id="KW-0805">Transcription regulation</keyword>
<evidence type="ECO:0000256" key="1">
    <source>
        <dbReference type="ARBA" id="ARBA00023015"/>
    </source>
</evidence>
<name>A0A1H5Z8B4_9ACTN</name>
<dbReference type="SMART" id="SM00418">
    <property type="entry name" value="HTH_ARSR"/>
    <property type="match status" value="1"/>
</dbReference>
<dbReference type="GO" id="GO:0003700">
    <property type="term" value="F:DNA-binding transcription factor activity"/>
    <property type="evidence" value="ECO:0007669"/>
    <property type="project" value="InterPro"/>
</dbReference>
<reference evidence="5 6" key="1">
    <citation type="submission" date="2016-10" db="EMBL/GenBank/DDBJ databases">
        <authorList>
            <person name="de Groot N.N."/>
        </authorList>
    </citation>
    <scope>NUCLEOTIDE SEQUENCE [LARGE SCALE GENOMIC DNA]</scope>
    <source>
        <strain evidence="5 6">CGMCC 4.7037</strain>
    </source>
</reference>
<feature type="domain" description="HTH arsR-type" evidence="4">
    <location>
        <begin position="257"/>
        <end position="328"/>
    </location>
</feature>
<sequence>MKTLRIHFGREDLTRVRLAAGHDAMWEFVLSVHQLAFPDQYVPFFTTWRRRAVAAVTETGLEATVRRLAQLMPATPYFPDFLTPAGQRPLFEEGLETVLATPVTRLRIDLGRLSADYRRPPSWFATLAGGEAEVLDRFGDAVRGYHDTVLAPYTRQLTAAVDADLSRRSQAMAMGGVDRLLSGLHPAARWDPPVLSVDYVVDRDLYLDGRGLLLIPVFFGVHGPITLADESLSPTLVYPVERAPFWELSEGRTDHMDALSELLGPTRAAALHLVGDGLTTTALAKALGVSVSAASRHATALRRAGLIHTTRHGRHVLHIRSRLGEALFKGELG</sequence>
<dbReference type="GO" id="GO:0003677">
    <property type="term" value="F:DNA binding"/>
    <property type="evidence" value="ECO:0007669"/>
    <property type="project" value="UniProtKB-KW"/>
</dbReference>
<dbReference type="CDD" id="cd00090">
    <property type="entry name" value="HTH_ARSR"/>
    <property type="match status" value="1"/>
</dbReference>
<dbReference type="Gene3D" id="1.10.10.10">
    <property type="entry name" value="Winged helix-like DNA-binding domain superfamily/Winged helix DNA-binding domain"/>
    <property type="match status" value="1"/>
</dbReference>
<organism evidence="5 6">
    <name type="scientific">Nonomuraea solani</name>
    <dbReference type="NCBI Taxonomy" id="1144553"/>
    <lineage>
        <taxon>Bacteria</taxon>
        <taxon>Bacillati</taxon>
        <taxon>Actinomycetota</taxon>
        <taxon>Actinomycetes</taxon>
        <taxon>Streptosporangiales</taxon>
        <taxon>Streptosporangiaceae</taxon>
        <taxon>Nonomuraea</taxon>
    </lineage>
</organism>